<sequence length="274" mass="27490">MNGRHTEHATGALGISTLEPSCITAGSPPGTDAVDFFLTVRRLYQSLPTFEWLAQGGITPSSSEKFTLSQITDVLQQASGVIPALDCDGSALNQISWYFNLQGSVIDGNFIMIDAPSKGSCASSGLTYPPKPGSSSGGGSGTSSPVSGPTGAPSGVPAKSTISILTSSGTKGGVLTSGTWSVQTPATFTATTSGSGFTLKTSKGNCGVSGGQFECGSGVSSSVFGATTSGENLLLTFQGSSEFTASSVPSGTAQIAIFTGSGKSEDFNLVFDDA</sequence>
<organism evidence="5 6">
    <name type="scientific">Clathrus columnatus</name>
    <dbReference type="NCBI Taxonomy" id="1419009"/>
    <lineage>
        <taxon>Eukaryota</taxon>
        <taxon>Fungi</taxon>
        <taxon>Dikarya</taxon>
        <taxon>Basidiomycota</taxon>
        <taxon>Agaricomycotina</taxon>
        <taxon>Agaricomycetes</taxon>
        <taxon>Phallomycetidae</taxon>
        <taxon>Phallales</taxon>
        <taxon>Clathraceae</taxon>
        <taxon>Clathrus</taxon>
    </lineage>
</organism>
<dbReference type="Pfam" id="PF25488">
    <property type="entry name" value="RNaseT2L_C"/>
    <property type="match status" value="1"/>
</dbReference>
<evidence type="ECO:0000256" key="2">
    <source>
        <dbReference type="RuleBase" id="RU004328"/>
    </source>
</evidence>
<evidence type="ECO:0000256" key="1">
    <source>
        <dbReference type="ARBA" id="ARBA00007469"/>
    </source>
</evidence>
<accession>A0AAV5AKZ1</accession>
<keyword evidence="6" id="KW-1185">Reference proteome</keyword>
<dbReference type="SUPFAM" id="SSF55895">
    <property type="entry name" value="Ribonuclease Rh-like"/>
    <property type="match status" value="1"/>
</dbReference>
<name>A0AAV5AKZ1_9AGAM</name>
<dbReference type="EMBL" id="BPWL01000009">
    <property type="protein sequence ID" value="GJJ13804.1"/>
    <property type="molecule type" value="Genomic_DNA"/>
</dbReference>
<comment type="caution">
    <text evidence="5">The sequence shown here is derived from an EMBL/GenBank/DDBJ whole genome shotgun (WGS) entry which is preliminary data.</text>
</comment>
<protein>
    <recommendedName>
        <fullName evidence="4">RNase T2-like C-terminal domain-containing protein</fullName>
    </recommendedName>
</protein>
<dbReference type="Pfam" id="PF00445">
    <property type="entry name" value="Ribonuclease_T2"/>
    <property type="match status" value="1"/>
</dbReference>
<dbReference type="InterPro" id="IPR036430">
    <property type="entry name" value="RNase_T2-like_sf"/>
</dbReference>
<comment type="similarity">
    <text evidence="1 2">Belongs to the RNase T2 family.</text>
</comment>
<evidence type="ECO:0000256" key="3">
    <source>
        <dbReference type="SAM" id="MobiDB-lite"/>
    </source>
</evidence>
<dbReference type="AlphaFoldDB" id="A0AAV5AKZ1"/>
<dbReference type="InterPro" id="IPR001568">
    <property type="entry name" value="RNase_T2-like"/>
</dbReference>
<gene>
    <name evidence="5" type="ORF">Clacol_008061</name>
</gene>
<feature type="region of interest" description="Disordered" evidence="3">
    <location>
        <begin position="123"/>
        <end position="159"/>
    </location>
</feature>
<feature type="compositionally biased region" description="Low complexity" evidence="3">
    <location>
        <begin position="142"/>
        <end position="158"/>
    </location>
</feature>
<evidence type="ECO:0000313" key="5">
    <source>
        <dbReference type="EMBL" id="GJJ13804.1"/>
    </source>
</evidence>
<dbReference type="InterPro" id="IPR057328">
    <property type="entry name" value="RNaseT2L_C"/>
</dbReference>
<dbReference type="GO" id="GO:0003723">
    <property type="term" value="F:RNA binding"/>
    <property type="evidence" value="ECO:0007669"/>
    <property type="project" value="InterPro"/>
</dbReference>
<feature type="domain" description="RNase T2-like C-terminal" evidence="4">
    <location>
        <begin position="157"/>
        <end position="265"/>
    </location>
</feature>
<dbReference type="Gene3D" id="3.90.730.10">
    <property type="entry name" value="Ribonuclease T2-like"/>
    <property type="match status" value="1"/>
</dbReference>
<evidence type="ECO:0000313" key="6">
    <source>
        <dbReference type="Proteomes" id="UP001050691"/>
    </source>
</evidence>
<proteinExistence type="inferred from homology"/>
<reference evidence="5" key="1">
    <citation type="submission" date="2021-10" db="EMBL/GenBank/DDBJ databases">
        <title>De novo Genome Assembly of Clathrus columnatus (Basidiomycota, Fungi) Using Illumina and Nanopore Sequence Data.</title>
        <authorList>
            <person name="Ogiso-Tanaka E."/>
            <person name="Itagaki H."/>
            <person name="Hosoya T."/>
            <person name="Hosaka K."/>
        </authorList>
    </citation>
    <scope>NUCLEOTIDE SEQUENCE</scope>
    <source>
        <strain evidence="5">MO-923</strain>
    </source>
</reference>
<evidence type="ECO:0000259" key="4">
    <source>
        <dbReference type="Pfam" id="PF25488"/>
    </source>
</evidence>
<dbReference type="Proteomes" id="UP001050691">
    <property type="component" value="Unassembled WGS sequence"/>
</dbReference>
<dbReference type="GO" id="GO:0033897">
    <property type="term" value="F:ribonuclease T2 activity"/>
    <property type="evidence" value="ECO:0007669"/>
    <property type="project" value="InterPro"/>
</dbReference>